<evidence type="ECO:0000256" key="1">
    <source>
        <dbReference type="SAM" id="MobiDB-lite"/>
    </source>
</evidence>
<dbReference type="GeneID" id="6340914"/>
<dbReference type="KEGG" id="ptrr:6340914"/>
<proteinExistence type="predicted"/>
<reference evidence="2 3" key="1">
    <citation type="journal article" date="2018" name="BMC Genomics">
        <title>Comparative genomics of the wheat fungal pathogen Pyrenophora tritici-repentis reveals chromosomal variations and genome plasticity.</title>
        <authorList>
            <person name="Moolhuijzen P."/>
            <person name="See P.T."/>
            <person name="Hane J.K."/>
            <person name="Shi G."/>
            <person name="Liu Z."/>
            <person name="Oliver R.P."/>
            <person name="Moffat C.S."/>
        </authorList>
    </citation>
    <scope>NUCLEOTIDE SEQUENCE [LARGE SCALE GENOMIC DNA]</scope>
    <source>
        <strain evidence="2">M4</strain>
    </source>
</reference>
<name>A0A834S6Z2_9PLEO</name>
<feature type="region of interest" description="Disordered" evidence="1">
    <location>
        <begin position="165"/>
        <end position="216"/>
    </location>
</feature>
<dbReference type="AlphaFoldDB" id="A0A834S6Z2"/>
<feature type="compositionally biased region" description="Basic residues" evidence="1">
    <location>
        <begin position="196"/>
        <end position="216"/>
    </location>
</feature>
<dbReference type="Proteomes" id="UP000245464">
    <property type="component" value="Chromosome 2"/>
</dbReference>
<gene>
    <name evidence="2" type="ORF">PtrM4_062610</name>
</gene>
<organism evidence="2 3">
    <name type="scientific">Pyrenophora tritici-repentis</name>
    <dbReference type="NCBI Taxonomy" id="45151"/>
    <lineage>
        <taxon>Eukaryota</taxon>
        <taxon>Fungi</taxon>
        <taxon>Dikarya</taxon>
        <taxon>Ascomycota</taxon>
        <taxon>Pezizomycotina</taxon>
        <taxon>Dothideomycetes</taxon>
        <taxon>Pleosporomycetidae</taxon>
        <taxon>Pleosporales</taxon>
        <taxon>Pleosporineae</taxon>
        <taxon>Pleosporaceae</taxon>
        <taxon>Pyrenophora</taxon>
    </lineage>
</organism>
<protein>
    <submittedName>
        <fullName evidence="2">Uncharacterized protein</fullName>
    </submittedName>
</protein>
<accession>A0A834S6Z2</accession>
<evidence type="ECO:0000313" key="3">
    <source>
        <dbReference type="Proteomes" id="UP000245464"/>
    </source>
</evidence>
<sequence>MAHGLVDLVVLASGSINQLVQDNNQQLYYHNHNYNQELGLDSLFHSSTQLTEENLRSHSSIHSKADSACHLEDQQSAAGYTELYYRYDGDFAESDDGDADAQRQTMALRRAASLEVLKAYGGCFASGFLALQEPLPTRAKSKLRIYESADGCEMQRTASIATSFATSSSSWGNNDNPRPDSATLSSTPVPESAKGARWRWRSMKKSWKPSAKKVEV</sequence>
<evidence type="ECO:0000313" key="2">
    <source>
        <dbReference type="EMBL" id="KAF7574637.1"/>
    </source>
</evidence>
<comment type="caution">
    <text evidence="2">The sequence shown here is derived from an EMBL/GenBank/DDBJ whole genome shotgun (WGS) entry which is preliminary data.</text>
</comment>
<dbReference type="RefSeq" id="XP_001933024.2">
    <property type="nucleotide sequence ID" value="XM_001932989.2"/>
</dbReference>
<feature type="compositionally biased region" description="Polar residues" evidence="1">
    <location>
        <begin position="171"/>
        <end position="189"/>
    </location>
</feature>
<dbReference type="EMBL" id="NQIK02000002">
    <property type="protein sequence ID" value="KAF7574637.1"/>
    <property type="molecule type" value="Genomic_DNA"/>
</dbReference>